<dbReference type="AlphaFoldDB" id="A0A0U2S3S8"/>
<protein>
    <submittedName>
        <fullName evidence="2">Heat-labile enterotoxin IIc B chain</fullName>
    </submittedName>
</protein>
<evidence type="ECO:0000313" key="2">
    <source>
        <dbReference type="EMBL" id="ALO79796.1"/>
    </source>
</evidence>
<proteinExistence type="predicted"/>
<organism evidence="2">
    <name type="scientific">Escherichia coli</name>
    <dbReference type="NCBI Taxonomy" id="562"/>
    <lineage>
        <taxon>Bacteria</taxon>
        <taxon>Pseudomonadati</taxon>
        <taxon>Pseudomonadota</taxon>
        <taxon>Gammaproteobacteria</taxon>
        <taxon>Enterobacterales</taxon>
        <taxon>Enterobacteriaceae</taxon>
        <taxon>Escherichia</taxon>
    </lineage>
</organism>
<sequence length="131" mass="14507">MIYKTMKIKMNFKKSIALLFIALNIASLPTYAGVSKTFKDKCASTTAKLVQSVQLVKLASDTNRDSKGIYITDSTGKTRFIPGGQYYPENYLSNEMRKIAMAAVLSNVRVNICASEAYTPNHVWAIELAAE</sequence>
<evidence type="ECO:0000256" key="1">
    <source>
        <dbReference type="SAM" id="SignalP"/>
    </source>
</evidence>
<dbReference type="EMBL" id="KU052041">
    <property type="protein sequence ID" value="ALO79796.1"/>
    <property type="molecule type" value="Genomic_DNA"/>
</dbReference>
<reference evidence="2" key="1">
    <citation type="submission" date="2015-11" db="EMBL/GenBank/DDBJ databases">
        <title>The chromosomal nature of LT-II enterotoxins solved: a lambdoid prophage encodes both LT-II and one of two novel pertussis toxin-like toxin family members in type II enterotoxigenic Escherichia coli (ETEC).</title>
        <authorList>
            <person name="Jobling M.G."/>
        </authorList>
    </citation>
    <scope>NUCLEOTIDE SEQUENCE</scope>
    <source>
        <strain evidence="2">Ceylon 31</strain>
    </source>
</reference>
<dbReference type="Gene3D" id="2.40.50.50">
    <property type="match status" value="1"/>
</dbReference>
<dbReference type="InterPro" id="IPR008992">
    <property type="entry name" value="Enterotoxin"/>
</dbReference>
<accession>A0A0U2S3S8</accession>
<dbReference type="SUPFAM" id="SSF50203">
    <property type="entry name" value="Bacterial enterotoxins"/>
    <property type="match status" value="1"/>
</dbReference>
<name>A0A0U2S3S8_ECOLX</name>
<keyword evidence="1" id="KW-0732">Signal</keyword>
<dbReference type="GO" id="GO:0005576">
    <property type="term" value="C:extracellular region"/>
    <property type="evidence" value="ECO:0007669"/>
    <property type="project" value="InterPro"/>
</dbReference>
<dbReference type="Pfam" id="PF06453">
    <property type="entry name" value="LT-IIB"/>
    <property type="match status" value="1"/>
</dbReference>
<dbReference type="InterPro" id="IPR010503">
    <property type="entry name" value="LT-IIB"/>
</dbReference>
<feature type="chain" id="PRO_5006832163" evidence="1">
    <location>
        <begin position="33"/>
        <end position="131"/>
    </location>
</feature>
<dbReference type="RefSeq" id="WP_057697079.1">
    <property type="nucleotide sequence ID" value="NZ_WTQN01000002.1"/>
</dbReference>
<dbReference type="InterPro" id="IPR038629">
    <property type="entry name" value="LT-IIB_sf"/>
</dbReference>
<feature type="signal peptide" evidence="1">
    <location>
        <begin position="1"/>
        <end position="32"/>
    </location>
</feature>